<feature type="compositionally biased region" description="Basic and acidic residues" evidence="6">
    <location>
        <begin position="273"/>
        <end position="287"/>
    </location>
</feature>
<evidence type="ECO:0000256" key="5">
    <source>
        <dbReference type="ARBA" id="ARBA00023242"/>
    </source>
</evidence>
<keyword evidence="8" id="KW-0687">Ribonucleoprotein</keyword>
<evidence type="ECO:0000256" key="1">
    <source>
        <dbReference type="ARBA" id="ARBA00004123"/>
    </source>
</evidence>
<dbReference type="GO" id="GO:0000177">
    <property type="term" value="C:cytoplasmic exosome (RNase complex)"/>
    <property type="evidence" value="ECO:0007669"/>
    <property type="project" value="TreeGrafter"/>
</dbReference>
<feature type="domain" description="Exoribonuclease phosphorolytic" evidence="7">
    <location>
        <begin position="14"/>
        <end position="135"/>
    </location>
</feature>
<dbReference type="InterPro" id="IPR027408">
    <property type="entry name" value="PNPase/RNase_PH_dom_sf"/>
</dbReference>
<evidence type="ECO:0000259" key="7">
    <source>
        <dbReference type="Pfam" id="PF01138"/>
    </source>
</evidence>
<keyword evidence="3" id="KW-0698">rRNA processing</keyword>
<proteinExistence type="inferred from homology"/>
<dbReference type="Gene3D" id="3.30.230.70">
    <property type="entry name" value="GHMP Kinase, N-terminal domain"/>
    <property type="match status" value="1"/>
</dbReference>
<name>A0AAD4L8G4_9AGAM</name>
<dbReference type="GO" id="GO:0071051">
    <property type="term" value="P:poly(A)-dependent snoRNA 3'-end processing"/>
    <property type="evidence" value="ECO:0007669"/>
    <property type="project" value="TreeGrafter"/>
</dbReference>
<dbReference type="InterPro" id="IPR001247">
    <property type="entry name" value="ExoRNase_PH_dom1"/>
</dbReference>
<feature type="region of interest" description="Disordered" evidence="6">
    <location>
        <begin position="266"/>
        <end position="287"/>
    </location>
</feature>
<dbReference type="SUPFAM" id="SSF54211">
    <property type="entry name" value="Ribosomal protein S5 domain 2-like"/>
    <property type="match status" value="1"/>
</dbReference>
<keyword evidence="8" id="KW-0689">Ribosomal protein</keyword>
<keyword evidence="4" id="KW-0271">Exosome</keyword>
<evidence type="ECO:0000256" key="3">
    <source>
        <dbReference type="ARBA" id="ARBA00022552"/>
    </source>
</evidence>
<dbReference type="InterPro" id="IPR050080">
    <property type="entry name" value="RNase_PH"/>
</dbReference>
<dbReference type="GO" id="GO:0000176">
    <property type="term" value="C:nuclear exosome (RNase complex)"/>
    <property type="evidence" value="ECO:0007669"/>
    <property type="project" value="TreeGrafter"/>
</dbReference>
<evidence type="ECO:0000256" key="6">
    <source>
        <dbReference type="SAM" id="MobiDB-lite"/>
    </source>
</evidence>
<comment type="similarity">
    <text evidence="2">Belongs to the RNase PH family.</text>
</comment>
<dbReference type="GO" id="GO:0005730">
    <property type="term" value="C:nucleolus"/>
    <property type="evidence" value="ECO:0007669"/>
    <property type="project" value="TreeGrafter"/>
</dbReference>
<protein>
    <submittedName>
        <fullName evidence="8">Ribosomal protein S5 domain 2-type protein</fullName>
    </submittedName>
</protein>
<dbReference type="GO" id="GO:0006364">
    <property type="term" value="P:rRNA processing"/>
    <property type="evidence" value="ECO:0007669"/>
    <property type="project" value="UniProtKB-KW"/>
</dbReference>
<evidence type="ECO:0000313" key="9">
    <source>
        <dbReference type="Proteomes" id="UP001201163"/>
    </source>
</evidence>
<accession>A0AAD4L8G4</accession>
<keyword evidence="9" id="KW-1185">Reference proteome</keyword>
<dbReference type="PANTHER" id="PTHR11953:SF1">
    <property type="entry name" value="EXOSOME COMPLEX COMPONENT RRP46"/>
    <property type="match status" value="1"/>
</dbReference>
<keyword evidence="5" id="KW-0539">Nucleus</keyword>
<dbReference type="Pfam" id="PF01138">
    <property type="entry name" value="RNase_PH"/>
    <property type="match status" value="1"/>
</dbReference>
<sequence length="287" mass="30111">MAVSRADGRGNEDLRPLGIVYEKLARVDGSARFGFGEMEVLASVSGPIEVRLAAEQPSRATIEVNVRPLSSLPGTESKALAASLRGLLTPSIILSRNPRTLIQLVIQSLTPSLTDRFSPSLVAASINAASLALLNGGSIPMTGVVCAAAVASLHPAFEEATSTLVLDPSEAESHTAAASGCFAYLFTTETGESQESPAIPGARLVWTNWHAKNGTFDEGELSRARALGLVGAETVWRAIKRSIPQMDGLPSLPAVGHLSAEVLEGAAQDEDDIKVSDRESDDAKIET</sequence>
<evidence type="ECO:0000256" key="4">
    <source>
        <dbReference type="ARBA" id="ARBA00022835"/>
    </source>
</evidence>
<comment type="caution">
    <text evidence="8">The sequence shown here is derived from an EMBL/GenBank/DDBJ whole genome shotgun (WGS) entry which is preliminary data.</text>
</comment>
<dbReference type="InterPro" id="IPR020568">
    <property type="entry name" value="Ribosomal_Su5_D2-typ_SF"/>
</dbReference>
<organism evidence="8 9">
    <name type="scientific">Lactarius akahatsu</name>
    <dbReference type="NCBI Taxonomy" id="416441"/>
    <lineage>
        <taxon>Eukaryota</taxon>
        <taxon>Fungi</taxon>
        <taxon>Dikarya</taxon>
        <taxon>Basidiomycota</taxon>
        <taxon>Agaricomycotina</taxon>
        <taxon>Agaricomycetes</taxon>
        <taxon>Russulales</taxon>
        <taxon>Russulaceae</taxon>
        <taxon>Lactarius</taxon>
    </lineage>
</organism>
<dbReference type="EMBL" id="JAKELL010000099">
    <property type="protein sequence ID" value="KAH8982502.1"/>
    <property type="molecule type" value="Genomic_DNA"/>
</dbReference>
<dbReference type="CDD" id="cd11372">
    <property type="entry name" value="RNase_PH_RRP46"/>
    <property type="match status" value="1"/>
</dbReference>
<dbReference type="GO" id="GO:0034475">
    <property type="term" value="P:U4 snRNA 3'-end processing"/>
    <property type="evidence" value="ECO:0007669"/>
    <property type="project" value="TreeGrafter"/>
</dbReference>
<evidence type="ECO:0000256" key="2">
    <source>
        <dbReference type="ARBA" id="ARBA00006678"/>
    </source>
</evidence>
<comment type="subcellular location">
    <subcellularLocation>
        <location evidence="1">Nucleus</location>
    </subcellularLocation>
</comment>
<dbReference type="GO" id="GO:0016075">
    <property type="term" value="P:rRNA catabolic process"/>
    <property type="evidence" value="ECO:0007669"/>
    <property type="project" value="TreeGrafter"/>
</dbReference>
<reference evidence="8" key="1">
    <citation type="submission" date="2022-01" db="EMBL/GenBank/DDBJ databases">
        <title>Comparative genomics reveals a dynamic genome evolution in the ectomycorrhizal milk-cap (Lactarius) mushrooms.</title>
        <authorList>
            <consortium name="DOE Joint Genome Institute"/>
            <person name="Lebreton A."/>
            <person name="Tang N."/>
            <person name="Kuo A."/>
            <person name="LaButti K."/>
            <person name="Drula E."/>
            <person name="Barry K."/>
            <person name="Clum A."/>
            <person name="Lipzen A."/>
            <person name="Mousain D."/>
            <person name="Ng V."/>
            <person name="Wang R."/>
            <person name="Wang X."/>
            <person name="Dai Y."/>
            <person name="Henrissat B."/>
            <person name="Grigoriev I.V."/>
            <person name="Guerin-Laguette A."/>
            <person name="Yu F."/>
            <person name="Martin F.M."/>
        </authorList>
    </citation>
    <scope>NUCLEOTIDE SEQUENCE</scope>
    <source>
        <strain evidence="8">QP</strain>
    </source>
</reference>
<evidence type="ECO:0000313" key="8">
    <source>
        <dbReference type="EMBL" id="KAH8982502.1"/>
    </source>
</evidence>
<gene>
    <name evidence="8" type="ORF">EDB92DRAFT_1894000</name>
</gene>
<dbReference type="PANTHER" id="PTHR11953">
    <property type="entry name" value="EXOSOME COMPLEX COMPONENT"/>
    <property type="match status" value="1"/>
</dbReference>
<dbReference type="Proteomes" id="UP001201163">
    <property type="component" value="Unassembled WGS sequence"/>
</dbReference>
<dbReference type="GO" id="GO:0071028">
    <property type="term" value="P:nuclear mRNA surveillance"/>
    <property type="evidence" value="ECO:0007669"/>
    <property type="project" value="TreeGrafter"/>
</dbReference>
<dbReference type="GO" id="GO:0005840">
    <property type="term" value="C:ribosome"/>
    <property type="evidence" value="ECO:0007669"/>
    <property type="project" value="UniProtKB-KW"/>
</dbReference>
<dbReference type="GO" id="GO:0003723">
    <property type="term" value="F:RNA binding"/>
    <property type="evidence" value="ECO:0007669"/>
    <property type="project" value="TreeGrafter"/>
</dbReference>
<dbReference type="AlphaFoldDB" id="A0AAD4L8G4"/>